<dbReference type="Pfam" id="PF00150">
    <property type="entry name" value="Cellulase"/>
    <property type="match status" value="1"/>
</dbReference>
<dbReference type="GO" id="GO:0004553">
    <property type="term" value="F:hydrolase activity, hydrolyzing O-glycosyl compounds"/>
    <property type="evidence" value="ECO:0007669"/>
    <property type="project" value="InterPro"/>
</dbReference>
<gene>
    <name evidence="5" type="ORF">METZ01_LOCUS216790</name>
</gene>
<evidence type="ECO:0000256" key="2">
    <source>
        <dbReference type="ARBA" id="ARBA00023295"/>
    </source>
</evidence>
<feature type="domain" description="Glycoside hydrolase family 5" evidence="4">
    <location>
        <begin position="71"/>
        <end position="282"/>
    </location>
</feature>
<evidence type="ECO:0000259" key="4">
    <source>
        <dbReference type="Pfam" id="PF00150"/>
    </source>
</evidence>
<evidence type="ECO:0000313" key="5">
    <source>
        <dbReference type="EMBL" id="SVB63936.1"/>
    </source>
</evidence>
<feature type="region of interest" description="Disordered" evidence="3">
    <location>
        <begin position="346"/>
        <end position="367"/>
    </location>
</feature>
<dbReference type="EMBL" id="UINC01050680">
    <property type="protein sequence ID" value="SVB63936.1"/>
    <property type="molecule type" value="Genomic_DNA"/>
</dbReference>
<name>A0A382FLE7_9ZZZZ</name>
<dbReference type="InterPro" id="IPR001547">
    <property type="entry name" value="Glyco_hydro_5"/>
</dbReference>
<dbReference type="AlphaFoldDB" id="A0A382FLE7"/>
<protein>
    <recommendedName>
        <fullName evidence="4">Glycoside hydrolase family 5 domain-containing protein</fullName>
    </recommendedName>
</protein>
<dbReference type="InterPro" id="IPR017853">
    <property type="entry name" value="GH"/>
</dbReference>
<dbReference type="GO" id="GO:0000272">
    <property type="term" value="P:polysaccharide catabolic process"/>
    <property type="evidence" value="ECO:0007669"/>
    <property type="project" value="InterPro"/>
</dbReference>
<evidence type="ECO:0000256" key="3">
    <source>
        <dbReference type="SAM" id="MobiDB-lite"/>
    </source>
</evidence>
<proteinExistence type="predicted"/>
<dbReference type="SUPFAM" id="SSF51445">
    <property type="entry name" value="(Trans)glycosidases"/>
    <property type="match status" value="1"/>
</dbReference>
<dbReference type="Gene3D" id="3.20.20.80">
    <property type="entry name" value="Glycosidases"/>
    <property type="match status" value="1"/>
</dbReference>
<sequence>MNYGLKAIRLAWFWLLTFPLTALSAQPLEWIRPSAGGDGFVRGERAEPFRAWGFNYDHDESGRLLEDYWESEWDTVVEDFSEMKALDANVVRIHLQLGSFMDTPDQPNAKALAQLKRLIRLAEETGLYLNLTGLGCYHKKEVPAWYHKLGETDRWKTQAHFWAAIAKVGADSPAIFCYDLMNEPVLPGKKKATDWLAGEFGGKHFVQRIALDLTGRTRQQVAKAWVDKLVAAIRRQDQRHMITVGVIPWALTFPGAKPLFYAPEVGAKLDFVSVHFYPKTGEVDKALKALAVYDVGKPLVIEEMFPLKCGLPELARFVTQSAKTADGWTGFYWGRTLEEYRADKPSLKGPASTGAERWRNIGLTNPP</sequence>
<reference evidence="5" key="1">
    <citation type="submission" date="2018-05" db="EMBL/GenBank/DDBJ databases">
        <authorList>
            <person name="Lanie J.A."/>
            <person name="Ng W.-L."/>
            <person name="Kazmierczak K.M."/>
            <person name="Andrzejewski T.M."/>
            <person name="Davidsen T.M."/>
            <person name="Wayne K.J."/>
            <person name="Tettelin H."/>
            <person name="Glass J.I."/>
            <person name="Rusch D."/>
            <person name="Podicherti R."/>
            <person name="Tsui H.-C.T."/>
            <person name="Winkler M.E."/>
        </authorList>
    </citation>
    <scope>NUCLEOTIDE SEQUENCE</scope>
</reference>
<keyword evidence="1" id="KW-0378">Hydrolase</keyword>
<evidence type="ECO:0000256" key="1">
    <source>
        <dbReference type="ARBA" id="ARBA00022801"/>
    </source>
</evidence>
<accession>A0A382FLE7</accession>
<keyword evidence="2" id="KW-0326">Glycosidase</keyword>
<organism evidence="5">
    <name type="scientific">marine metagenome</name>
    <dbReference type="NCBI Taxonomy" id="408172"/>
    <lineage>
        <taxon>unclassified sequences</taxon>
        <taxon>metagenomes</taxon>
        <taxon>ecological metagenomes</taxon>
    </lineage>
</organism>